<dbReference type="PANTHER" id="PTHR43143">
    <property type="entry name" value="METALLOPHOSPHOESTERASE, CALCINEURIN SUPERFAMILY"/>
    <property type="match status" value="1"/>
</dbReference>
<name>A0A3M9N7L3_9BACT</name>
<reference evidence="4 5" key="1">
    <citation type="submission" date="2018-11" db="EMBL/GenBank/DDBJ databases">
        <title>Rufibacter latericius sp. nov., isolated from water in Baiyang Lake.</title>
        <authorList>
            <person name="Yang Y."/>
        </authorList>
    </citation>
    <scope>NUCLEOTIDE SEQUENCE [LARGE SCALE GENOMIC DNA]</scope>
    <source>
        <strain evidence="4 5">MCC P1</strain>
    </source>
</reference>
<dbReference type="InterPro" id="IPR004843">
    <property type="entry name" value="Calcineurin-like_PHP"/>
</dbReference>
<feature type="region of interest" description="Disordered" evidence="1">
    <location>
        <begin position="238"/>
        <end position="257"/>
    </location>
</feature>
<feature type="chain" id="PRO_5018305597" description="Calcineurin-like phosphoesterase domain-containing protein" evidence="2">
    <location>
        <begin position="26"/>
        <end position="360"/>
    </location>
</feature>
<accession>A0A3M9N7L3</accession>
<comment type="caution">
    <text evidence="4">The sequence shown here is derived from an EMBL/GenBank/DDBJ whole genome shotgun (WGS) entry which is preliminary data.</text>
</comment>
<protein>
    <recommendedName>
        <fullName evidence="3">Calcineurin-like phosphoesterase domain-containing protein</fullName>
    </recommendedName>
</protein>
<dbReference type="PANTHER" id="PTHR43143:SF5">
    <property type="entry name" value="SECRETED PROTEIN"/>
    <property type="match status" value="1"/>
</dbReference>
<dbReference type="PROSITE" id="PS51257">
    <property type="entry name" value="PROKAR_LIPOPROTEIN"/>
    <property type="match status" value="1"/>
</dbReference>
<sequence>MTRTLPAFCRIHVALALVFCLGLSACKSTQVEKAMEEDYFQIVVLPDTQYYTSLKHGGTMEMFEEQIKWIKQNQEAEKIAYVAHVGDIVDHGRAKPEEWDRASAVLYQLEAPTKNLPHGIPYGVAVGNHDQTPNGNPTESSTQVGFEQFFGRKHFETKPYYGGAHGPSGSNDNHYDLFSAGGQDFLVLYLEYNEPNDSEYNASLEKEVHDWAEGILTKHANRKTIIVSHSILARPAGSKSNEIAGTGNNSTPSKFTPQGKSIYERFKKFPNVFMMLSGHRAGEGFRREEFNGNVIKAFLADYQSRTSEPGKRNGGNGLVRLMKFDMKAQTVSVRTIAPRANGNHVWEEDEDSKFTVPLFK</sequence>
<dbReference type="Gene3D" id="3.60.21.10">
    <property type="match status" value="1"/>
</dbReference>
<dbReference type="GO" id="GO:0016787">
    <property type="term" value="F:hydrolase activity"/>
    <property type="evidence" value="ECO:0007669"/>
    <property type="project" value="InterPro"/>
</dbReference>
<feature type="domain" description="Calcineurin-like phosphoesterase" evidence="3">
    <location>
        <begin position="42"/>
        <end position="240"/>
    </location>
</feature>
<dbReference type="Proteomes" id="UP000271010">
    <property type="component" value="Unassembled WGS sequence"/>
</dbReference>
<evidence type="ECO:0000313" key="5">
    <source>
        <dbReference type="Proteomes" id="UP000271010"/>
    </source>
</evidence>
<dbReference type="OrthoDB" id="9772095at2"/>
<evidence type="ECO:0000256" key="2">
    <source>
        <dbReference type="SAM" id="SignalP"/>
    </source>
</evidence>
<dbReference type="EMBL" id="RJJE01000001">
    <property type="protein sequence ID" value="RNI33203.1"/>
    <property type="molecule type" value="Genomic_DNA"/>
</dbReference>
<dbReference type="InterPro" id="IPR051918">
    <property type="entry name" value="STPP_CPPED1"/>
</dbReference>
<keyword evidence="5" id="KW-1185">Reference proteome</keyword>
<dbReference type="AlphaFoldDB" id="A0A3M9N7L3"/>
<dbReference type="Pfam" id="PF00149">
    <property type="entry name" value="Metallophos"/>
    <property type="match status" value="1"/>
</dbReference>
<dbReference type="SUPFAM" id="SSF56300">
    <property type="entry name" value="Metallo-dependent phosphatases"/>
    <property type="match status" value="1"/>
</dbReference>
<proteinExistence type="predicted"/>
<evidence type="ECO:0000256" key="1">
    <source>
        <dbReference type="SAM" id="MobiDB-lite"/>
    </source>
</evidence>
<evidence type="ECO:0000259" key="3">
    <source>
        <dbReference type="Pfam" id="PF00149"/>
    </source>
</evidence>
<gene>
    <name evidence="4" type="ORF">EFA69_01960</name>
</gene>
<dbReference type="InterPro" id="IPR029052">
    <property type="entry name" value="Metallo-depent_PP-like"/>
</dbReference>
<feature type="signal peptide" evidence="2">
    <location>
        <begin position="1"/>
        <end position="25"/>
    </location>
</feature>
<evidence type="ECO:0000313" key="4">
    <source>
        <dbReference type="EMBL" id="RNI33203.1"/>
    </source>
</evidence>
<keyword evidence="2" id="KW-0732">Signal</keyword>
<organism evidence="4 5">
    <name type="scientific">Rufibacter immobilis</name>
    <dbReference type="NCBI Taxonomy" id="1348778"/>
    <lineage>
        <taxon>Bacteria</taxon>
        <taxon>Pseudomonadati</taxon>
        <taxon>Bacteroidota</taxon>
        <taxon>Cytophagia</taxon>
        <taxon>Cytophagales</taxon>
        <taxon>Hymenobacteraceae</taxon>
        <taxon>Rufibacter</taxon>
    </lineage>
</organism>